<proteinExistence type="inferred from homology"/>
<dbReference type="Proteomes" id="UP000196581">
    <property type="component" value="Unassembled WGS sequence"/>
</dbReference>
<keyword evidence="2" id="KW-0732">Signal</keyword>
<protein>
    <submittedName>
        <fullName evidence="9">Protein-disulfide isomerase</fullName>
    </submittedName>
</protein>
<dbReference type="Gene3D" id="3.40.30.10">
    <property type="entry name" value="Glutaredoxin"/>
    <property type="match status" value="1"/>
</dbReference>
<reference evidence="10" key="1">
    <citation type="submission" date="2017-02" db="EMBL/GenBank/DDBJ databases">
        <authorList>
            <person name="Dridi B."/>
        </authorList>
    </citation>
    <scope>NUCLEOTIDE SEQUENCE [LARGE SCALE GENOMIC DNA]</scope>
    <source>
        <strain evidence="10">B Co 03.10</strain>
    </source>
</reference>
<dbReference type="GO" id="GO:0016853">
    <property type="term" value="F:isomerase activity"/>
    <property type="evidence" value="ECO:0007669"/>
    <property type="project" value="UniProtKB-KW"/>
</dbReference>
<organism evidence="9 10">
    <name type="scientific">Brevibacterium yomogidense</name>
    <dbReference type="NCBI Taxonomy" id="946573"/>
    <lineage>
        <taxon>Bacteria</taxon>
        <taxon>Bacillati</taxon>
        <taxon>Actinomycetota</taxon>
        <taxon>Actinomycetes</taxon>
        <taxon>Micrococcales</taxon>
        <taxon>Brevibacteriaceae</taxon>
        <taxon>Brevibacterium</taxon>
    </lineage>
</organism>
<keyword evidence="7" id="KW-0472">Membrane</keyword>
<evidence type="ECO:0000256" key="4">
    <source>
        <dbReference type="ARBA" id="ARBA00023157"/>
    </source>
</evidence>
<dbReference type="PANTHER" id="PTHR13887:SF14">
    <property type="entry name" value="DISULFIDE BOND FORMATION PROTEIN D"/>
    <property type="match status" value="1"/>
</dbReference>
<keyword evidence="7" id="KW-1133">Transmembrane helix</keyword>
<dbReference type="InterPro" id="IPR036249">
    <property type="entry name" value="Thioredoxin-like_sf"/>
</dbReference>
<keyword evidence="7" id="KW-0812">Transmembrane</keyword>
<dbReference type="PANTHER" id="PTHR13887">
    <property type="entry name" value="GLUTATHIONE S-TRANSFERASE KAPPA"/>
    <property type="match status" value="1"/>
</dbReference>
<gene>
    <name evidence="9" type="ORF">FM105_12650</name>
</gene>
<feature type="domain" description="Thioredoxin" evidence="8">
    <location>
        <begin position="61"/>
        <end position="247"/>
    </location>
</feature>
<evidence type="ECO:0000256" key="3">
    <source>
        <dbReference type="ARBA" id="ARBA00023002"/>
    </source>
</evidence>
<evidence type="ECO:0000256" key="6">
    <source>
        <dbReference type="SAM" id="MobiDB-lite"/>
    </source>
</evidence>
<name>A0A1X6XN64_9MICO</name>
<evidence type="ECO:0000313" key="9">
    <source>
        <dbReference type="EMBL" id="SLN00439.1"/>
    </source>
</evidence>
<dbReference type="RefSeq" id="WP_087008742.1">
    <property type="nucleotide sequence ID" value="NZ_FWFF01000020.1"/>
</dbReference>
<dbReference type="Pfam" id="PF13462">
    <property type="entry name" value="Thioredoxin_4"/>
    <property type="match status" value="1"/>
</dbReference>
<keyword evidence="3" id="KW-0560">Oxidoreductase</keyword>
<feature type="compositionally biased region" description="Polar residues" evidence="6">
    <location>
        <begin position="43"/>
        <end position="53"/>
    </location>
</feature>
<evidence type="ECO:0000313" key="10">
    <source>
        <dbReference type="Proteomes" id="UP000196581"/>
    </source>
</evidence>
<feature type="transmembrane region" description="Helical" evidence="7">
    <location>
        <begin position="12"/>
        <end position="33"/>
    </location>
</feature>
<dbReference type="PROSITE" id="PS51352">
    <property type="entry name" value="THIOREDOXIN_2"/>
    <property type="match status" value="1"/>
</dbReference>
<accession>A0A1X6XN64</accession>
<evidence type="ECO:0000256" key="2">
    <source>
        <dbReference type="ARBA" id="ARBA00022729"/>
    </source>
</evidence>
<sequence length="250" mass="26557">MTARSTRHRRRRWWIPATVVVAAAALVTAVLVVDRDGDAAAPSAQTTETSGTQAHDAATDVQGPEQAAFTEAETRDEGDIQAIGPVDAPVVLVVFSDYQCPYCATWANDTLPVMMEHVDSGDMRIEWRDVNVFGDASEQAAKGAHAAGLQDSYWEFHDELFAGGEHRPASGLTAEALTETANDLGLDADQFQQDMGSDETQEKVDAYAQMGLDLGAFSTPAFLVGGEPIVGAQPTDVFVEAVDSALAAQG</sequence>
<dbReference type="AlphaFoldDB" id="A0A1X6XN64"/>
<dbReference type="SUPFAM" id="SSF52833">
    <property type="entry name" value="Thioredoxin-like"/>
    <property type="match status" value="1"/>
</dbReference>
<keyword evidence="5" id="KW-0676">Redox-active center</keyword>
<dbReference type="GO" id="GO:0016491">
    <property type="term" value="F:oxidoreductase activity"/>
    <property type="evidence" value="ECO:0007669"/>
    <property type="project" value="UniProtKB-KW"/>
</dbReference>
<keyword evidence="10" id="KW-1185">Reference proteome</keyword>
<evidence type="ECO:0000256" key="5">
    <source>
        <dbReference type="ARBA" id="ARBA00023284"/>
    </source>
</evidence>
<dbReference type="InterPro" id="IPR012336">
    <property type="entry name" value="Thioredoxin-like_fold"/>
</dbReference>
<evidence type="ECO:0000256" key="1">
    <source>
        <dbReference type="ARBA" id="ARBA00005791"/>
    </source>
</evidence>
<keyword evidence="4" id="KW-1015">Disulfide bond</keyword>
<keyword evidence="9" id="KW-0413">Isomerase</keyword>
<evidence type="ECO:0000259" key="8">
    <source>
        <dbReference type="PROSITE" id="PS51352"/>
    </source>
</evidence>
<dbReference type="EMBL" id="FWFF01000020">
    <property type="protein sequence ID" value="SLN00439.1"/>
    <property type="molecule type" value="Genomic_DNA"/>
</dbReference>
<comment type="similarity">
    <text evidence="1">Belongs to the thioredoxin family. DsbA subfamily.</text>
</comment>
<dbReference type="InterPro" id="IPR013766">
    <property type="entry name" value="Thioredoxin_domain"/>
</dbReference>
<feature type="region of interest" description="Disordered" evidence="6">
    <location>
        <begin position="41"/>
        <end position="60"/>
    </location>
</feature>
<evidence type="ECO:0000256" key="7">
    <source>
        <dbReference type="SAM" id="Phobius"/>
    </source>
</evidence>